<evidence type="ECO:0000256" key="4">
    <source>
        <dbReference type="ARBA" id="ARBA00022840"/>
    </source>
</evidence>
<feature type="coiled-coil region" evidence="8">
    <location>
        <begin position="68"/>
        <end position="95"/>
    </location>
</feature>
<dbReference type="InterPro" id="IPR011545">
    <property type="entry name" value="DEAD/DEAH_box_helicase_dom"/>
</dbReference>
<feature type="domain" description="DEAD-box RNA helicase Q" evidence="10">
    <location>
        <begin position="133"/>
        <end position="162"/>
    </location>
</feature>
<dbReference type="Proteomes" id="UP001605036">
    <property type="component" value="Unassembled WGS sequence"/>
</dbReference>
<dbReference type="Pfam" id="PF00270">
    <property type="entry name" value="DEAD"/>
    <property type="match status" value="1"/>
</dbReference>
<gene>
    <name evidence="11" type="ORF">R1flu_014899</name>
</gene>
<keyword evidence="1 6" id="KW-0547">Nucleotide-binding</keyword>
<evidence type="ECO:0000256" key="7">
    <source>
        <dbReference type="RuleBase" id="RU365068"/>
    </source>
</evidence>
<dbReference type="GO" id="GO:0016787">
    <property type="term" value="F:hydrolase activity"/>
    <property type="evidence" value="ECO:0007669"/>
    <property type="project" value="UniProtKB-KW"/>
</dbReference>
<dbReference type="InterPro" id="IPR014001">
    <property type="entry name" value="Helicase_ATP-bd"/>
</dbReference>
<dbReference type="PANTHER" id="PTHR24031">
    <property type="entry name" value="RNA HELICASE"/>
    <property type="match status" value="1"/>
</dbReference>
<evidence type="ECO:0000256" key="5">
    <source>
        <dbReference type="PROSITE-ProRule" id="PRU00552"/>
    </source>
</evidence>
<protein>
    <recommendedName>
        <fullName evidence="7">ATP-dependent RNA helicase</fullName>
        <ecNumber evidence="7">3.6.4.13</ecNumber>
    </recommendedName>
</protein>
<dbReference type="GO" id="GO:0003723">
    <property type="term" value="F:RNA binding"/>
    <property type="evidence" value="ECO:0007669"/>
    <property type="project" value="UniProtKB-UniRule"/>
</dbReference>
<evidence type="ECO:0000256" key="3">
    <source>
        <dbReference type="ARBA" id="ARBA00022806"/>
    </source>
</evidence>
<feature type="short sequence motif" description="Q motif" evidence="5">
    <location>
        <begin position="133"/>
        <end position="162"/>
    </location>
</feature>
<comment type="function">
    <text evidence="7">RNA helicase.</text>
</comment>
<reference evidence="11 12" key="1">
    <citation type="submission" date="2024-09" db="EMBL/GenBank/DDBJ databases">
        <title>Chromosome-scale assembly of Riccia fluitans.</title>
        <authorList>
            <person name="Paukszto L."/>
            <person name="Sawicki J."/>
            <person name="Karawczyk K."/>
            <person name="Piernik-Szablinska J."/>
            <person name="Szczecinska M."/>
            <person name="Mazdziarz M."/>
        </authorList>
    </citation>
    <scope>NUCLEOTIDE SEQUENCE [LARGE SCALE GENOMIC DNA]</scope>
    <source>
        <strain evidence="11">Rf_01</strain>
        <tissue evidence="11">Aerial parts of the thallus</tissue>
    </source>
</reference>
<dbReference type="AlphaFoldDB" id="A0ABD1YHD6"/>
<keyword evidence="7" id="KW-0694">RNA-binding</keyword>
<dbReference type="PROSITE" id="PS51192">
    <property type="entry name" value="HELICASE_ATP_BIND_1"/>
    <property type="match status" value="1"/>
</dbReference>
<dbReference type="PROSITE" id="PS51195">
    <property type="entry name" value="Q_MOTIF"/>
    <property type="match status" value="1"/>
</dbReference>
<keyword evidence="3 6" id="KW-0347">Helicase</keyword>
<organism evidence="11 12">
    <name type="scientific">Riccia fluitans</name>
    <dbReference type="NCBI Taxonomy" id="41844"/>
    <lineage>
        <taxon>Eukaryota</taxon>
        <taxon>Viridiplantae</taxon>
        <taxon>Streptophyta</taxon>
        <taxon>Embryophyta</taxon>
        <taxon>Marchantiophyta</taxon>
        <taxon>Marchantiopsida</taxon>
        <taxon>Marchantiidae</taxon>
        <taxon>Marchantiales</taxon>
        <taxon>Ricciaceae</taxon>
        <taxon>Riccia</taxon>
    </lineage>
</organism>
<comment type="domain">
    <text evidence="7">The Q motif is unique to and characteristic of the DEAD box family of RNA helicases and controls ATP binding and hydrolysis.</text>
</comment>
<comment type="catalytic activity">
    <reaction evidence="7">
        <text>ATP + H2O = ADP + phosphate + H(+)</text>
        <dbReference type="Rhea" id="RHEA:13065"/>
        <dbReference type="ChEBI" id="CHEBI:15377"/>
        <dbReference type="ChEBI" id="CHEBI:15378"/>
        <dbReference type="ChEBI" id="CHEBI:30616"/>
        <dbReference type="ChEBI" id="CHEBI:43474"/>
        <dbReference type="ChEBI" id="CHEBI:456216"/>
        <dbReference type="EC" id="3.6.4.13"/>
    </reaction>
</comment>
<proteinExistence type="inferred from homology"/>
<evidence type="ECO:0000313" key="12">
    <source>
        <dbReference type="Proteomes" id="UP001605036"/>
    </source>
</evidence>
<feature type="domain" description="Helicase ATP-binding" evidence="9">
    <location>
        <begin position="165"/>
        <end position="349"/>
    </location>
</feature>
<dbReference type="EMBL" id="JBHFFA010000004">
    <property type="protein sequence ID" value="KAL2630213.1"/>
    <property type="molecule type" value="Genomic_DNA"/>
</dbReference>
<evidence type="ECO:0000259" key="10">
    <source>
        <dbReference type="PROSITE" id="PS51195"/>
    </source>
</evidence>
<dbReference type="InterPro" id="IPR027417">
    <property type="entry name" value="P-loop_NTPase"/>
</dbReference>
<evidence type="ECO:0000256" key="1">
    <source>
        <dbReference type="ARBA" id="ARBA00022741"/>
    </source>
</evidence>
<comment type="similarity">
    <text evidence="6">Belongs to the DEAD box helicase family.</text>
</comment>
<comment type="caution">
    <text evidence="11">The sequence shown here is derived from an EMBL/GenBank/DDBJ whole genome shotgun (WGS) entry which is preliminary data.</text>
</comment>
<evidence type="ECO:0000259" key="9">
    <source>
        <dbReference type="PROSITE" id="PS51192"/>
    </source>
</evidence>
<dbReference type="GO" id="GO:0003724">
    <property type="term" value="F:RNA helicase activity"/>
    <property type="evidence" value="ECO:0007669"/>
    <property type="project" value="UniProtKB-EC"/>
</dbReference>
<keyword evidence="12" id="KW-1185">Reference proteome</keyword>
<sequence length="441" mass="49558">MAGSDGLMMHRLAMTRPLTLDTFCDSEVIEVIGSGSSGNIAFGVRIIDGGRTFPGDVSKWQWKRMQEKKERQIEKARLLRERQAYEERKRQELLASSNSGIPVIGSYSSDAEILKLFFPESTIAGMGRPMNTLWFDEFPISPLSIRALHEIMGYQKMTKVQEATFPVILEGKDVLAKAKTGTGKTIAFLLPSIEAILKATASSDLRWGRCPVHVLIICPTREPATQAATEAKTLLTYHKRMDAQIVVGGTNNNTEANNLQKNPCQVLVATPGRLLDHMSSSKEVVMQLSKLKMLVLDEADRLLDMGFKTDLDRLIKQLPASRQILLFCATVPKEVHEVSHDALKEVHVFIDTVGKDEEKTHAKVEQSYIISPLDNQLEVVLVFCTTARVTALMAEWSQNLGWVVHQDVKITFTDWDERDVLARRVRVSLCWLHGRNRFCVL</sequence>
<dbReference type="EC" id="3.6.4.13" evidence="7"/>
<dbReference type="GO" id="GO:0005524">
    <property type="term" value="F:ATP binding"/>
    <property type="evidence" value="ECO:0007669"/>
    <property type="project" value="UniProtKB-UniRule"/>
</dbReference>
<dbReference type="SUPFAM" id="SSF52540">
    <property type="entry name" value="P-loop containing nucleoside triphosphate hydrolases"/>
    <property type="match status" value="1"/>
</dbReference>
<keyword evidence="4 6" id="KW-0067">ATP-binding</keyword>
<dbReference type="Gene3D" id="3.40.50.300">
    <property type="entry name" value="P-loop containing nucleotide triphosphate hydrolases"/>
    <property type="match status" value="1"/>
</dbReference>
<evidence type="ECO:0000313" key="11">
    <source>
        <dbReference type="EMBL" id="KAL2630213.1"/>
    </source>
</evidence>
<evidence type="ECO:0000256" key="8">
    <source>
        <dbReference type="SAM" id="Coils"/>
    </source>
</evidence>
<dbReference type="SMART" id="SM00487">
    <property type="entry name" value="DEXDc"/>
    <property type="match status" value="1"/>
</dbReference>
<dbReference type="InterPro" id="IPR014014">
    <property type="entry name" value="RNA_helicase_DEAD_Q_motif"/>
</dbReference>
<accession>A0ABD1YHD6</accession>
<evidence type="ECO:0000256" key="6">
    <source>
        <dbReference type="RuleBase" id="RU000492"/>
    </source>
</evidence>
<evidence type="ECO:0000256" key="2">
    <source>
        <dbReference type="ARBA" id="ARBA00022801"/>
    </source>
</evidence>
<keyword evidence="8" id="KW-0175">Coiled coil</keyword>
<dbReference type="PROSITE" id="PS00039">
    <property type="entry name" value="DEAD_ATP_HELICASE"/>
    <property type="match status" value="1"/>
</dbReference>
<name>A0ABD1YHD6_9MARC</name>
<dbReference type="InterPro" id="IPR000629">
    <property type="entry name" value="RNA-helicase_DEAD-box_CS"/>
</dbReference>
<keyword evidence="2 6" id="KW-0378">Hydrolase</keyword>